<proteinExistence type="predicted"/>
<dbReference type="AlphaFoldDB" id="A0A0C1BYJ8"/>
<gene>
    <name evidence="1" type="ORF">DB43_AB00010</name>
</gene>
<protein>
    <submittedName>
        <fullName evidence="1">Uncharacterized protein</fullName>
    </submittedName>
</protein>
<dbReference type="Proteomes" id="UP000031307">
    <property type="component" value="Unassembled WGS sequence"/>
</dbReference>
<reference evidence="1 2" key="1">
    <citation type="journal article" date="2014" name="Mol. Biol. Evol.">
        <title>Massive expansion of Ubiquitination-related gene families within the Chlamydiae.</title>
        <authorList>
            <person name="Domman D."/>
            <person name="Collingro A."/>
            <person name="Lagkouvardos I."/>
            <person name="Gehre L."/>
            <person name="Weinmaier T."/>
            <person name="Rattei T."/>
            <person name="Subtil A."/>
            <person name="Horn M."/>
        </authorList>
    </citation>
    <scope>NUCLEOTIDE SEQUENCE [LARGE SCALE GENOMIC DNA]</scope>
    <source>
        <strain evidence="1 2">OEW1</strain>
    </source>
</reference>
<name>A0A0C1BYJ8_9BACT</name>
<dbReference type="EMBL" id="JSAM01000112">
    <property type="protein sequence ID" value="KIA76536.1"/>
    <property type="molecule type" value="Genomic_DNA"/>
</dbReference>
<accession>A0A0C1BYJ8</accession>
<evidence type="ECO:0000313" key="1">
    <source>
        <dbReference type="EMBL" id="KIA76536.1"/>
    </source>
</evidence>
<organism evidence="1 2">
    <name type="scientific">Parachlamydia acanthamoebae</name>
    <dbReference type="NCBI Taxonomy" id="83552"/>
    <lineage>
        <taxon>Bacteria</taxon>
        <taxon>Pseudomonadati</taxon>
        <taxon>Chlamydiota</taxon>
        <taxon>Chlamydiia</taxon>
        <taxon>Parachlamydiales</taxon>
        <taxon>Parachlamydiaceae</taxon>
        <taxon>Parachlamydia</taxon>
    </lineage>
</organism>
<comment type="caution">
    <text evidence="1">The sequence shown here is derived from an EMBL/GenBank/DDBJ whole genome shotgun (WGS) entry which is preliminary data.</text>
</comment>
<sequence length="57" mass="6597">MTQIFWRKAGLMHIATHQGIDQTFIYRTATWISLASIPISTNHVPFVYLKNRTPHAD</sequence>
<evidence type="ECO:0000313" key="2">
    <source>
        <dbReference type="Proteomes" id="UP000031307"/>
    </source>
</evidence>